<keyword evidence="5" id="KW-1185">Reference proteome</keyword>
<evidence type="ECO:0000256" key="2">
    <source>
        <dbReference type="SAM" id="MobiDB-lite"/>
    </source>
</evidence>
<dbReference type="STRING" id="716816.BST96_08485"/>
<evidence type="ECO:0008006" key="6">
    <source>
        <dbReference type="Google" id="ProtNLM"/>
    </source>
</evidence>
<keyword evidence="3" id="KW-1133">Transmembrane helix</keyword>
<name>A0A1X9NJI7_9GAMM</name>
<keyword evidence="3" id="KW-0472">Membrane</keyword>
<keyword evidence="1" id="KW-0175">Coiled coil</keyword>
<organism evidence="4 5">
    <name type="scientific">Oceanicoccus sagamiensis</name>
    <dbReference type="NCBI Taxonomy" id="716816"/>
    <lineage>
        <taxon>Bacteria</taxon>
        <taxon>Pseudomonadati</taxon>
        <taxon>Pseudomonadota</taxon>
        <taxon>Gammaproteobacteria</taxon>
        <taxon>Cellvibrionales</taxon>
        <taxon>Spongiibacteraceae</taxon>
        <taxon>Oceanicoccus</taxon>
    </lineage>
</organism>
<dbReference type="OrthoDB" id="5739852at2"/>
<evidence type="ECO:0000313" key="4">
    <source>
        <dbReference type="EMBL" id="ARN74153.1"/>
    </source>
</evidence>
<protein>
    <recommendedName>
        <fullName evidence="6">Heme biosynthesis operon protein HemX</fullName>
    </recommendedName>
</protein>
<evidence type="ECO:0000256" key="3">
    <source>
        <dbReference type="SAM" id="Phobius"/>
    </source>
</evidence>
<dbReference type="InterPro" id="IPR007470">
    <property type="entry name" value="HemX"/>
</dbReference>
<dbReference type="Pfam" id="PF04375">
    <property type="entry name" value="HemX"/>
    <property type="match status" value="1"/>
</dbReference>
<evidence type="ECO:0000256" key="1">
    <source>
        <dbReference type="SAM" id="Coils"/>
    </source>
</evidence>
<reference evidence="4 5" key="1">
    <citation type="submission" date="2016-11" db="EMBL/GenBank/DDBJ databases">
        <title>Trade-off between light-utilization and light-protection in marine flavobacteria.</title>
        <authorList>
            <person name="Kumagai Y."/>
        </authorList>
    </citation>
    <scope>NUCLEOTIDE SEQUENCE [LARGE SCALE GENOMIC DNA]</scope>
    <source>
        <strain evidence="4 5">NBRC 107125</strain>
    </source>
</reference>
<feature type="coiled-coil region" evidence="1">
    <location>
        <begin position="73"/>
        <end position="132"/>
    </location>
</feature>
<dbReference type="PANTHER" id="PTHR38043">
    <property type="entry name" value="PROTEIN HEMX"/>
    <property type="match status" value="1"/>
</dbReference>
<dbReference type="KEGG" id="osg:BST96_08485"/>
<gene>
    <name evidence="4" type="ORF">BST96_08485</name>
</gene>
<feature type="region of interest" description="Disordered" evidence="2">
    <location>
        <begin position="1"/>
        <end position="31"/>
    </location>
</feature>
<dbReference type="RefSeq" id="WP_085758287.1">
    <property type="nucleotide sequence ID" value="NZ_CP019343.1"/>
</dbReference>
<accession>A0A1X9NJI7</accession>
<dbReference type="AlphaFoldDB" id="A0A1X9NJI7"/>
<proteinExistence type="predicted"/>
<sequence length="378" mass="42102">MDNQPPDNKQEGSPVVIESANTSPKPGAQKTGPGLALWLLTLVIAVAGVGLGAFLWQGDTAQQQSLQQSQADIAGAIQRVDTHADNARNLQRQFDQQQADSRQQQQQLLQRIDNLQQQLSSQQKRLQSLSTTDRNDWLLAEAEYLMRLANQRLLMGKEVNGALALLQSADAIIKELDDSALYPVRQALANDMAGLRAAVNIDIEGHYLQLAALAQQAEQLQLIKLPELTISAPQEPKVETWQQRLAVGFQAALDKLSSYIQISRRDEVYRPLLAPEYEAAVRQNVRLMFEQAQMASLAGKQKLYEDSLSKAHHWLTTYYTLDKVSTDAVIAQLDSLQQQQIEIRLPDISSSLRALKNYIETIHQVKPVQPAEPSEESA</sequence>
<dbReference type="EMBL" id="CP019343">
    <property type="protein sequence ID" value="ARN74153.1"/>
    <property type="molecule type" value="Genomic_DNA"/>
</dbReference>
<feature type="transmembrane region" description="Helical" evidence="3">
    <location>
        <begin position="35"/>
        <end position="56"/>
    </location>
</feature>
<dbReference type="PANTHER" id="PTHR38043:SF1">
    <property type="entry name" value="PROTEIN HEMX"/>
    <property type="match status" value="1"/>
</dbReference>
<dbReference type="Proteomes" id="UP000193450">
    <property type="component" value="Chromosome"/>
</dbReference>
<keyword evidence="3" id="KW-0812">Transmembrane</keyword>
<evidence type="ECO:0000313" key="5">
    <source>
        <dbReference type="Proteomes" id="UP000193450"/>
    </source>
</evidence>